<evidence type="ECO:0000256" key="5">
    <source>
        <dbReference type="ARBA" id="ARBA00023187"/>
    </source>
</evidence>
<dbReference type="Pfam" id="PF03371">
    <property type="entry name" value="PRP38"/>
    <property type="match status" value="1"/>
</dbReference>
<feature type="region of interest" description="Disordered" evidence="7">
    <location>
        <begin position="584"/>
        <end position="628"/>
    </location>
</feature>
<comment type="subcellular location">
    <subcellularLocation>
        <location evidence="1">Nucleus</location>
    </subcellularLocation>
</comment>
<evidence type="ECO:0000256" key="4">
    <source>
        <dbReference type="ARBA" id="ARBA00022728"/>
    </source>
</evidence>
<evidence type="ECO:0000313" key="9">
    <source>
        <dbReference type="Proteomes" id="UP001501274"/>
    </source>
</evidence>
<comment type="caution">
    <text evidence="8">The sequence shown here is derived from an EMBL/GenBank/DDBJ whole genome shotgun (WGS) entry which is preliminary data.</text>
</comment>
<evidence type="ECO:0000256" key="7">
    <source>
        <dbReference type="SAM" id="MobiDB-lite"/>
    </source>
</evidence>
<evidence type="ECO:0000256" key="3">
    <source>
        <dbReference type="ARBA" id="ARBA00022664"/>
    </source>
</evidence>
<feature type="region of interest" description="Disordered" evidence="7">
    <location>
        <begin position="44"/>
        <end position="71"/>
    </location>
</feature>
<comment type="similarity">
    <text evidence="2">Belongs to the PRP38 family.</text>
</comment>
<evidence type="ECO:0000256" key="2">
    <source>
        <dbReference type="ARBA" id="ARBA00006164"/>
    </source>
</evidence>
<dbReference type="InterPro" id="IPR005037">
    <property type="entry name" value="PRP38"/>
</dbReference>
<proteinExistence type="inferred from homology"/>
<name>A0AAW3BKK8_9TRYP</name>
<keyword evidence="5" id="KW-0508">mRNA splicing</keyword>
<keyword evidence="9" id="KW-1185">Reference proteome</keyword>
<keyword evidence="6" id="KW-0539">Nucleus</keyword>
<keyword evidence="4" id="KW-0747">Spliceosome</keyword>
<dbReference type="AlphaFoldDB" id="A0AAW3BKK8"/>
<sequence length="666" mass="71759">MEPHTFCGPEFILEVPPQSLSCVLEGVQETAVAVAVAASTPAEFSASPAPAESNQPGTTTTSSSSSTVGAASRGWTVQPSALLRIQNELYGVCTAEVRRHVHANRALIECMTTDVRRGMEMVSRRMAHFGRIVLPASYGSTSGGGVPPPPTEVVFVQAKPTTALNPEEVASLQQSVRVAATSSSSTNLAASAAAGSFSPSASSTSSANTYLLLYITDSRVAAQLHMLCLRNAFIALPHACRLLNYFVSTGRAAAIMPSQVYQKRELLRSHLNFDAELWGVLESRLTDELVERVRSSGAAPNGGRLFTAFEQHEQNVKAVLHYCEKNVCYAGVFDDNEEASPFLVAMGLCWRLGLTMDDVCRHFARHPRRVIRALALYLARYTLAPEDYVYFFTPSLCDEVVIACTEDAQVTLSMRDLSRQLLTKNDVVDAWLPILSKHWQMNVVAPAMAFMETCWRLQSQGSRGGGEGDAAAASPGASTGASQLFTEADGSARGEPERVHGKGRGIAATFGFRSIAEIADHAAQHARVLVPQSIAAILKRRRGLEEEVFGGSGGRWGGDGDDAVDILGDDYDDDDFLIHVDVRGGDEDGDAEGSGVMGGQRYGGSSDLPFPSTKRVRTGAAKDGSGNGGVVLDPHRRIMREGLKLTLSLLGRRDLFRKDEEHYIEF</sequence>
<reference evidence="8 9" key="1">
    <citation type="submission" date="2024-02" db="EMBL/GenBank/DDBJ databases">
        <title>FIRST GENOME SEQUENCES OF Leishmania (Viannia) shawi, Leishmania (Viannia) lindenbergi AND Leishmania (Viannia) utingensis.</title>
        <authorList>
            <person name="Resadore F."/>
            <person name="Custodio M.G.F."/>
            <person name="Boite M.C."/>
            <person name="Cupolillo E."/>
            <person name="Ferreira G.E.M."/>
        </authorList>
    </citation>
    <scope>NUCLEOTIDE SEQUENCE [LARGE SCALE GENOMIC DNA]</scope>
    <source>
        <strain evidence="8 9">MDAS/BR/1979/M5533</strain>
    </source>
</reference>
<dbReference type="EMBL" id="JBAMZN010000027">
    <property type="protein sequence ID" value="KAL0523390.1"/>
    <property type="molecule type" value="Genomic_DNA"/>
</dbReference>
<organism evidence="8 9">
    <name type="scientific">Leishmania naiffi</name>
    <dbReference type="NCBI Taxonomy" id="5678"/>
    <lineage>
        <taxon>Eukaryota</taxon>
        <taxon>Discoba</taxon>
        <taxon>Euglenozoa</taxon>
        <taxon>Kinetoplastea</taxon>
        <taxon>Metakinetoplastina</taxon>
        <taxon>Trypanosomatida</taxon>
        <taxon>Trypanosomatidae</taxon>
        <taxon>Leishmaniinae</taxon>
        <taxon>Leishmania</taxon>
        <taxon>Leishmania naiffi species complex</taxon>
    </lineage>
</organism>
<protein>
    <submittedName>
        <fullName evidence="8">PRP38 family</fullName>
    </submittedName>
</protein>
<accession>A0AAW3BKK8</accession>
<evidence type="ECO:0000256" key="1">
    <source>
        <dbReference type="ARBA" id="ARBA00004123"/>
    </source>
</evidence>
<dbReference type="GO" id="GO:0006397">
    <property type="term" value="P:mRNA processing"/>
    <property type="evidence" value="ECO:0007669"/>
    <property type="project" value="UniProtKB-KW"/>
</dbReference>
<dbReference type="Proteomes" id="UP001501274">
    <property type="component" value="Unassembled WGS sequence"/>
</dbReference>
<gene>
    <name evidence="8" type="ORF">Q4I28_004524</name>
</gene>
<dbReference type="GO" id="GO:0005681">
    <property type="term" value="C:spliceosomal complex"/>
    <property type="evidence" value="ECO:0007669"/>
    <property type="project" value="UniProtKB-KW"/>
</dbReference>
<feature type="compositionally biased region" description="Low complexity" evidence="7">
    <location>
        <begin position="44"/>
        <end position="67"/>
    </location>
</feature>
<evidence type="ECO:0000256" key="6">
    <source>
        <dbReference type="ARBA" id="ARBA00023242"/>
    </source>
</evidence>
<evidence type="ECO:0000313" key="8">
    <source>
        <dbReference type="EMBL" id="KAL0523390.1"/>
    </source>
</evidence>
<dbReference type="GO" id="GO:0008380">
    <property type="term" value="P:RNA splicing"/>
    <property type="evidence" value="ECO:0007669"/>
    <property type="project" value="UniProtKB-KW"/>
</dbReference>
<keyword evidence="3" id="KW-0507">mRNA processing</keyword>